<reference evidence="2" key="2">
    <citation type="submission" date="2016-05" db="EMBL/GenBank/DDBJ databases">
        <title>Comparative analysis highlights variable genome content of wheat rusts and divergence of the mating loci.</title>
        <authorList>
            <person name="Cuomo C.A."/>
            <person name="Bakkeren G."/>
            <person name="Szabo L."/>
            <person name="Khalil H."/>
            <person name="Joly D."/>
            <person name="Goldberg J."/>
            <person name="Young S."/>
            <person name="Zeng Q."/>
            <person name="Fellers J."/>
        </authorList>
    </citation>
    <scope>NUCLEOTIDE SEQUENCE [LARGE SCALE GENOMIC DNA]</scope>
    <source>
        <strain evidence="2">1-1 BBBD Race 1</strain>
    </source>
</reference>
<feature type="region of interest" description="Disordered" evidence="1">
    <location>
        <begin position="1"/>
        <end position="27"/>
    </location>
</feature>
<feature type="compositionally biased region" description="Polar residues" evidence="1">
    <location>
        <begin position="54"/>
        <end position="80"/>
    </location>
</feature>
<proteinExistence type="predicted"/>
<evidence type="ECO:0000256" key="1">
    <source>
        <dbReference type="SAM" id="MobiDB-lite"/>
    </source>
</evidence>
<sequence length="153" mass="16251">MSNPGPTEPPSGSQRRTSSSSAWSGRSITELSGQELINAVAASIQDTPQRLDQIFGQNLDPNSCPSAAPTQSPGDTTAINQRIPGAWQQARPATPGNRYYPQLPPLPPTSTADPATALTERHYVPLPRSTFRQPIFPPSAPPHPPPPPSFASP</sequence>
<feature type="region of interest" description="Disordered" evidence="1">
    <location>
        <begin position="54"/>
        <end position="153"/>
    </location>
</feature>
<dbReference type="EMBL" id="ADAS02000041">
    <property type="protein sequence ID" value="OAV94300.1"/>
    <property type="molecule type" value="Genomic_DNA"/>
</dbReference>
<dbReference type="AlphaFoldDB" id="A0A0C4FC33"/>
<evidence type="ECO:0000313" key="2">
    <source>
        <dbReference type="EMBL" id="OAV94300.1"/>
    </source>
</evidence>
<feature type="compositionally biased region" description="Low complexity" evidence="1">
    <location>
        <begin position="11"/>
        <end position="27"/>
    </location>
</feature>
<name>A0A0C4FC33_PUCT1</name>
<protein>
    <submittedName>
        <fullName evidence="2 3">Uncharacterized protein</fullName>
    </submittedName>
</protein>
<reference evidence="3 4" key="3">
    <citation type="journal article" date="2017" name="G3 (Bethesda)">
        <title>Comparative analysis highlights variable genome content of wheat rusts and divergence of the mating loci.</title>
        <authorList>
            <person name="Cuomo C.A."/>
            <person name="Bakkeren G."/>
            <person name="Khalil H.B."/>
            <person name="Panwar V."/>
            <person name="Joly D."/>
            <person name="Linning R."/>
            <person name="Sakthikumar S."/>
            <person name="Song X."/>
            <person name="Adiconis X."/>
            <person name="Fan L."/>
            <person name="Goldberg J.M."/>
            <person name="Levin J.Z."/>
            <person name="Young S."/>
            <person name="Zeng Q."/>
            <person name="Anikster Y."/>
            <person name="Bruce M."/>
            <person name="Wang M."/>
            <person name="Yin C."/>
            <person name="McCallum B."/>
            <person name="Szabo L.J."/>
            <person name="Hulbert S."/>
            <person name="Chen X."/>
            <person name="Fellers J.P."/>
        </authorList>
    </citation>
    <scope>NUCLEOTIDE SEQUENCE</scope>
    <source>
        <strain evidence="4">Isolate 1-1 / race 1 (BBBD)</strain>
        <strain evidence="3">isolate 1-1 / race 1 (BBBD)</strain>
    </source>
</reference>
<gene>
    <name evidence="2" type="ORF">PTTG_10785</name>
</gene>
<organism evidence="3 4">
    <name type="scientific">Puccinia triticina (isolate 1-1 / race 1 (BBBD))</name>
    <name type="common">Brown leaf rust fungus</name>
    <dbReference type="NCBI Taxonomy" id="630390"/>
    <lineage>
        <taxon>Eukaryota</taxon>
        <taxon>Fungi</taxon>
        <taxon>Dikarya</taxon>
        <taxon>Basidiomycota</taxon>
        <taxon>Pucciniomycotina</taxon>
        <taxon>Pucciniomycetes</taxon>
        <taxon>Pucciniales</taxon>
        <taxon>Pucciniaceae</taxon>
        <taxon>Puccinia</taxon>
    </lineage>
</organism>
<evidence type="ECO:0000313" key="3">
    <source>
        <dbReference type="EnsemblFungi" id="PTTG_10785-t43_1-p1"/>
    </source>
</evidence>
<dbReference type="VEuPathDB" id="FungiDB:PTTG_10785"/>
<reference evidence="2" key="1">
    <citation type="submission" date="2009-11" db="EMBL/GenBank/DDBJ databases">
        <authorList>
            <consortium name="The Broad Institute Genome Sequencing Platform"/>
            <person name="Ward D."/>
            <person name="Feldgarden M."/>
            <person name="Earl A."/>
            <person name="Young S.K."/>
            <person name="Zeng Q."/>
            <person name="Koehrsen M."/>
            <person name="Alvarado L."/>
            <person name="Berlin A."/>
            <person name="Bochicchio J."/>
            <person name="Borenstein D."/>
            <person name="Chapman S.B."/>
            <person name="Chen Z."/>
            <person name="Engels R."/>
            <person name="Freedman E."/>
            <person name="Gellesch M."/>
            <person name="Goldberg J."/>
            <person name="Griggs A."/>
            <person name="Gujja S."/>
            <person name="Heilman E."/>
            <person name="Heiman D."/>
            <person name="Hepburn T."/>
            <person name="Howarth C."/>
            <person name="Jen D."/>
            <person name="Larson L."/>
            <person name="Lewis B."/>
            <person name="Mehta T."/>
            <person name="Park D."/>
            <person name="Pearson M."/>
            <person name="Roberts A."/>
            <person name="Saif S."/>
            <person name="Shea T."/>
            <person name="Shenoy N."/>
            <person name="Sisk P."/>
            <person name="Stolte C."/>
            <person name="Sykes S."/>
            <person name="Thomson T."/>
            <person name="Walk T."/>
            <person name="White J."/>
            <person name="Yandava C."/>
            <person name="Izard J."/>
            <person name="Baranova O.V."/>
            <person name="Blanton J.M."/>
            <person name="Tanner A.C."/>
            <person name="Dewhirst F.E."/>
            <person name="Haas B."/>
            <person name="Nusbaum C."/>
            <person name="Birren B."/>
        </authorList>
    </citation>
    <scope>NUCLEOTIDE SEQUENCE [LARGE SCALE GENOMIC DNA]</scope>
    <source>
        <strain evidence="2">1-1 BBBD Race 1</strain>
    </source>
</reference>
<reference evidence="3" key="4">
    <citation type="submission" date="2025-05" db="UniProtKB">
        <authorList>
            <consortium name="EnsemblFungi"/>
        </authorList>
    </citation>
    <scope>IDENTIFICATION</scope>
    <source>
        <strain evidence="3">isolate 1-1 / race 1 (BBBD)</strain>
    </source>
</reference>
<evidence type="ECO:0000313" key="4">
    <source>
        <dbReference type="Proteomes" id="UP000005240"/>
    </source>
</evidence>
<feature type="compositionally biased region" description="Pro residues" evidence="1">
    <location>
        <begin position="135"/>
        <end position="153"/>
    </location>
</feature>
<keyword evidence="4" id="KW-1185">Reference proteome</keyword>
<dbReference type="EnsemblFungi" id="PTTG_10785-t43_1">
    <property type="protein sequence ID" value="PTTG_10785-t43_1-p1"/>
    <property type="gene ID" value="PTTG_10785"/>
</dbReference>
<accession>A0A0C4FC33</accession>
<dbReference type="Proteomes" id="UP000005240">
    <property type="component" value="Unassembled WGS sequence"/>
</dbReference>